<evidence type="ECO:0000259" key="4">
    <source>
        <dbReference type="Pfam" id="PF20866"/>
    </source>
</evidence>
<evidence type="ECO:0000256" key="1">
    <source>
        <dbReference type="ARBA" id="ARBA00022679"/>
    </source>
</evidence>
<name>A0A972NWH2_9BURK</name>
<feature type="domain" description="Phosphoribosyl-dephospho-CoA transferase MdcG N-terminal" evidence="4">
    <location>
        <begin position="22"/>
        <end position="92"/>
    </location>
</feature>
<dbReference type="NCBIfam" id="NF002332">
    <property type="entry name" value="PRK01293.1"/>
    <property type="match status" value="1"/>
</dbReference>
<dbReference type="Pfam" id="PF10620">
    <property type="entry name" value="MdcG"/>
    <property type="match status" value="1"/>
</dbReference>
<dbReference type="InterPro" id="IPR017557">
    <property type="entry name" value="Holo-ACP_synthase"/>
</dbReference>
<proteinExistence type="predicted"/>
<reference evidence="5 6" key="1">
    <citation type="submission" date="2019-11" db="EMBL/GenBank/DDBJ databases">
        <title>Metabolism of dissolved organic matter in forest soils.</title>
        <authorList>
            <person name="Cyle K.T."/>
            <person name="Wilhelm R.C."/>
            <person name="Martinez C.E."/>
        </authorList>
    </citation>
    <scope>NUCLEOTIDE SEQUENCE [LARGE SCALE GENOMIC DNA]</scope>
    <source>
        <strain evidence="5 6">5N</strain>
    </source>
</reference>
<dbReference type="EMBL" id="WOEZ01000220">
    <property type="protein sequence ID" value="NPT60391.1"/>
    <property type="molecule type" value="Genomic_DNA"/>
</dbReference>
<dbReference type="Proteomes" id="UP000655523">
    <property type="component" value="Unassembled WGS sequence"/>
</dbReference>
<organism evidence="5 6">
    <name type="scientific">Paraburkholderia elongata</name>
    <dbReference type="NCBI Taxonomy" id="2675747"/>
    <lineage>
        <taxon>Bacteria</taxon>
        <taxon>Pseudomonadati</taxon>
        <taxon>Pseudomonadota</taxon>
        <taxon>Betaproteobacteria</taxon>
        <taxon>Burkholderiales</taxon>
        <taxon>Burkholderiaceae</taxon>
        <taxon>Paraburkholderia</taxon>
    </lineage>
</organism>
<dbReference type="NCBIfam" id="TIGR03135">
    <property type="entry name" value="malonate_mdcG"/>
    <property type="match status" value="1"/>
</dbReference>
<keyword evidence="1" id="KW-0808">Transferase</keyword>
<keyword evidence="2" id="KW-0548">Nucleotidyltransferase</keyword>
<evidence type="ECO:0000256" key="2">
    <source>
        <dbReference type="ARBA" id="ARBA00022695"/>
    </source>
</evidence>
<dbReference type="InterPro" id="IPR048903">
    <property type="entry name" value="MdcG_N"/>
</dbReference>
<evidence type="ECO:0000313" key="6">
    <source>
        <dbReference type="Proteomes" id="UP000655523"/>
    </source>
</evidence>
<sequence length="235" mass="25060">MQVCAAPPFAADHALSCDARWRPHDLLRLSRLPLFDGEPAWVRGSFERAPYAVVRRALAADGFVAVGLRGVERSQRYGTWAHLDDIEAAVPPEALARRSPLAERNALPAFAALAALQRDAVGGDTAGALAGFVWGPTGSTGFELATQAPTVTFSSDLDLLIRAPERLSRDTAIQLLNHLQAIAQRAGIRVDAQLETPAGGVALAEWAADKARVMARHARGPLLVTDPWAQAHGDA</sequence>
<accession>A0A972NWH2</accession>
<gene>
    <name evidence="5" type="ORF">GNZ13_39025</name>
</gene>
<dbReference type="InterPro" id="IPR049180">
    <property type="entry name" value="MdcG_C"/>
</dbReference>
<dbReference type="AlphaFoldDB" id="A0A972NWH2"/>
<feature type="domain" description="Phosphoribosyl-dephospho-CoA transferase MdcG C-terminal" evidence="3">
    <location>
        <begin position="105"/>
        <end position="227"/>
    </location>
</feature>
<evidence type="ECO:0000259" key="3">
    <source>
        <dbReference type="Pfam" id="PF10620"/>
    </source>
</evidence>
<dbReference type="RefSeq" id="WP_172175210.1">
    <property type="nucleotide sequence ID" value="NZ_WOEZ01000220.1"/>
</dbReference>
<keyword evidence="6" id="KW-1185">Reference proteome</keyword>
<evidence type="ECO:0000313" key="5">
    <source>
        <dbReference type="EMBL" id="NPT60391.1"/>
    </source>
</evidence>
<comment type="caution">
    <text evidence="5">The sequence shown here is derived from an EMBL/GenBank/DDBJ whole genome shotgun (WGS) entry which is preliminary data.</text>
</comment>
<dbReference type="GO" id="GO:0016779">
    <property type="term" value="F:nucleotidyltransferase activity"/>
    <property type="evidence" value="ECO:0007669"/>
    <property type="project" value="UniProtKB-KW"/>
</dbReference>
<dbReference type="Pfam" id="PF20866">
    <property type="entry name" value="MdcG_N"/>
    <property type="match status" value="1"/>
</dbReference>
<protein>
    <submittedName>
        <fullName evidence="5">Malonate decarboxylase holo-ACP synthase</fullName>
    </submittedName>
</protein>